<evidence type="ECO:0000256" key="6">
    <source>
        <dbReference type="ARBA" id="ARBA00023136"/>
    </source>
</evidence>
<comment type="similarity">
    <text evidence="1">Belongs to the Lgt family.</text>
</comment>
<evidence type="ECO:0000256" key="1">
    <source>
        <dbReference type="ARBA" id="ARBA00007150"/>
    </source>
</evidence>
<keyword evidence="5 7" id="KW-1133">Transmembrane helix</keyword>
<accession>A0ABU1N3X2</accession>
<feature type="transmembrane region" description="Helical" evidence="7">
    <location>
        <begin position="16"/>
        <end position="34"/>
    </location>
</feature>
<feature type="transmembrane region" description="Helical" evidence="7">
    <location>
        <begin position="46"/>
        <end position="64"/>
    </location>
</feature>
<feature type="transmembrane region" description="Helical" evidence="7">
    <location>
        <begin position="155"/>
        <end position="172"/>
    </location>
</feature>
<evidence type="ECO:0000313" key="9">
    <source>
        <dbReference type="Proteomes" id="UP001262754"/>
    </source>
</evidence>
<feature type="transmembrane region" description="Helical" evidence="7">
    <location>
        <begin position="209"/>
        <end position="231"/>
    </location>
</feature>
<name>A0ABU1N3X2_9CAUL</name>
<comment type="caution">
    <text evidence="8">The sequence shown here is derived from an EMBL/GenBank/DDBJ whole genome shotgun (WGS) entry which is preliminary data.</text>
</comment>
<feature type="transmembrane region" description="Helical" evidence="7">
    <location>
        <begin position="184"/>
        <end position="203"/>
    </location>
</feature>
<dbReference type="PANTHER" id="PTHR30589">
    <property type="entry name" value="PROLIPOPROTEIN DIACYLGLYCERYL TRANSFERASE"/>
    <property type="match status" value="1"/>
</dbReference>
<protein>
    <recommendedName>
        <fullName evidence="10">Diacylglyceryl transferase</fullName>
    </recommendedName>
</protein>
<evidence type="ECO:0000256" key="2">
    <source>
        <dbReference type="ARBA" id="ARBA00022475"/>
    </source>
</evidence>
<dbReference type="PANTHER" id="PTHR30589:SF0">
    <property type="entry name" value="PHOSPHATIDYLGLYCEROL--PROLIPOPROTEIN DIACYLGLYCERYL TRANSFERASE"/>
    <property type="match status" value="1"/>
</dbReference>
<evidence type="ECO:0000256" key="3">
    <source>
        <dbReference type="ARBA" id="ARBA00022679"/>
    </source>
</evidence>
<proteinExistence type="inferred from homology"/>
<feature type="transmembrane region" description="Helical" evidence="7">
    <location>
        <begin position="107"/>
        <end position="129"/>
    </location>
</feature>
<keyword evidence="9" id="KW-1185">Reference proteome</keyword>
<keyword evidence="6 7" id="KW-0472">Membrane</keyword>
<gene>
    <name evidence="8" type="ORF">J2800_003914</name>
</gene>
<dbReference type="InterPro" id="IPR001640">
    <property type="entry name" value="Lgt"/>
</dbReference>
<evidence type="ECO:0000313" key="8">
    <source>
        <dbReference type="EMBL" id="MDR6533153.1"/>
    </source>
</evidence>
<organism evidence="8 9">
    <name type="scientific">Caulobacter rhizosphaerae</name>
    <dbReference type="NCBI Taxonomy" id="2010972"/>
    <lineage>
        <taxon>Bacteria</taxon>
        <taxon>Pseudomonadati</taxon>
        <taxon>Pseudomonadota</taxon>
        <taxon>Alphaproteobacteria</taxon>
        <taxon>Caulobacterales</taxon>
        <taxon>Caulobacteraceae</taxon>
        <taxon>Caulobacter</taxon>
    </lineage>
</organism>
<sequence>MIPVATAPWAHLPFDLLAWGLGTASTAAVYRWRLKDQVRPVAARVDGGYFLFLALGAIPGAWLAGSFNSLREHAPALSHSVAGALVGAIVGVEAYKALRGVKGSTGGIFVGSFSLGVAVGRLGCFFAGLPDDTYGAPTRLPWAVDLGDGVGRHPVQLYESASMALFLAVYLMGLARRRDWAMRCGFYVMCGWYGLQRFCWEFLKPYPRLIGPFNLFHLLCLGLVIYGWVYYRADRRRERRAQDRPLPVPGPDHQPV</sequence>
<reference evidence="8 9" key="1">
    <citation type="submission" date="2023-07" db="EMBL/GenBank/DDBJ databases">
        <title>Sorghum-associated microbial communities from plants grown in Nebraska, USA.</title>
        <authorList>
            <person name="Schachtman D."/>
        </authorList>
    </citation>
    <scope>NUCLEOTIDE SEQUENCE [LARGE SCALE GENOMIC DNA]</scope>
    <source>
        <strain evidence="8 9">DS2154</strain>
    </source>
</reference>
<keyword evidence="3" id="KW-0808">Transferase</keyword>
<dbReference type="Proteomes" id="UP001262754">
    <property type="component" value="Unassembled WGS sequence"/>
</dbReference>
<feature type="transmembrane region" description="Helical" evidence="7">
    <location>
        <begin position="76"/>
        <end position="95"/>
    </location>
</feature>
<evidence type="ECO:0000256" key="4">
    <source>
        <dbReference type="ARBA" id="ARBA00022692"/>
    </source>
</evidence>
<keyword evidence="2" id="KW-1003">Cell membrane</keyword>
<dbReference type="RefSeq" id="WP_310033947.1">
    <property type="nucleotide sequence ID" value="NZ_JAVDRL010000011.1"/>
</dbReference>
<evidence type="ECO:0008006" key="10">
    <source>
        <dbReference type="Google" id="ProtNLM"/>
    </source>
</evidence>
<evidence type="ECO:0000256" key="7">
    <source>
        <dbReference type="SAM" id="Phobius"/>
    </source>
</evidence>
<keyword evidence="4 7" id="KW-0812">Transmembrane</keyword>
<dbReference type="Pfam" id="PF01790">
    <property type="entry name" value="LGT"/>
    <property type="match status" value="1"/>
</dbReference>
<evidence type="ECO:0000256" key="5">
    <source>
        <dbReference type="ARBA" id="ARBA00022989"/>
    </source>
</evidence>
<dbReference type="EMBL" id="JAVDRL010000011">
    <property type="protein sequence ID" value="MDR6533153.1"/>
    <property type="molecule type" value="Genomic_DNA"/>
</dbReference>